<sequence length="57" mass="6574">MGDRIRGMKKKLPIGIQSIKKIIIGGYAYVDKTGLAHELLKRGEYYFIIRTQEYSVL</sequence>
<protein>
    <recommendedName>
        <fullName evidence="1">AAA-ATPase-like domain-containing protein</fullName>
    </recommendedName>
</protein>
<evidence type="ECO:0000313" key="3">
    <source>
        <dbReference type="Proteomes" id="UP001194714"/>
    </source>
</evidence>
<keyword evidence="3" id="KW-1185">Reference proteome</keyword>
<name>A0ABS0B165_9BACT</name>
<dbReference type="InterPro" id="IPR018631">
    <property type="entry name" value="AAA-ATPase-like_dom"/>
</dbReference>
<evidence type="ECO:0000259" key="1">
    <source>
        <dbReference type="Pfam" id="PF09820"/>
    </source>
</evidence>
<evidence type="ECO:0000313" key="2">
    <source>
        <dbReference type="EMBL" id="MBF5060139.1"/>
    </source>
</evidence>
<dbReference type="Pfam" id="PF09820">
    <property type="entry name" value="AAA-ATPase_like"/>
    <property type="match status" value="1"/>
</dbReference>
<accession>A0ABS0B165</accession>
<dbReference type="EMBL" id="JAAEJV010000080">
    <property type="protein sequence ID" value="MBF5060139.1"/>
    <property type="molecule type" value="Genomic_DNA"/>
</dbReference>
<comment type="caution">
    <text evidence="2">The sequence shown here is derived from an EMBL/GenBank/DDBJ whole genome shotgun (WGS) entry which is preliminary data.</text>
</comment>
<feature type="domain" description="AAA-ATPase-like" evidence="1">
    <location>
        <begin position="13"/>
        <end position="50"/>
    </location>
</feature>
<gene>
    <name evidence="2" type="ORF">NEPTK9_001669</name>
</gene>
<proteinExistence type="predicted"/>
<organism evidence="2 3">
    <name type="scientific">Candidatus Neptunichlamydia vexilliferae</name>
    <dbReference type="NCBI Taxonomy" id="1651774"/>
    <lineage>
        <taxon>Bacteria</taxon>
        <taxon>Pseudomonadati</taxon>
        <taxon>Chlamydiota</taxon>
        <taxon>Chlamydiia</taxon>
        <taxon>Parachlamydiales</taxon>
        <taxon>Simkaniaceae</taxon>
        <taxon>Candidatus Neptunichlamydia</taxon>
    </lineage>
</organism>
<reference evidence="2 3" key="1">
    <citation type="submission" date="2020-01" db="EMBL/GenBank/DDBJ databases">
        <title>Draft genome sequence of Cand. Neptunochlamydia vexilliferae K9.</title>
        <authorList>
            <person name="Schulz F."/>
            <person name="Koestlbacher S."/>
            <person name="Wascher F."/>
            <person name="Pizzetti I."/>
            <person name="Horn M."/>
        </authorList>
    </citation>
    <scope>NUCLEOTIDE SEQUENCE [LARGE SCALE GENOMIC DNA]</scope>
    <source>
        <strain evidence="2 3">K9</strain>
    </source>
</reference>
<dbReference type="Proteomes" id="UP001194714">
    <property type="component" value="Unassembled WGS sequence"/>
</dbReference>